<keyword evidence="5" id="KW-1185">Reference proteome</keyword>
<evidence type="ECO:0000256" key="1">
    <source>
        <dbReference type="SAM" id="Coils"/>
    </source>
</evidence>
<gene>
    <name evidence="4" type="ORF">Clacol_008935</name>
</gene>
<feature type="compositionally biased region" description="Basic and acidic residues" evidence="2">
    <location>
        <begin position="708"/>
        <end position="717"/>
    </location>
</feature>
<accession>A0AAV5AJ48</accession>
<dbReference type="Pfam" id="PF02179">
    <property type="entry name" value="BAG"/>
    <property type="match status" value="1"/>
</dbReference>
<keyword evidence="1" id="KW-0175">Coiled coil</keyword>
<dbReference type="InterPro" id="IPR036533">
    <property type="entry name" value="BAG_dom_sf"/>
</dbReference>
<evidence type="ECO:0000256" key="2">
    <source>
        <dbReference type="SAM" id="MobiDB-lite"/>
    </source>
</evidence>
<dbReference type="InterPro" id="IPR003103">
    <property type="entry name" value="BAG_domain"/>
</dbReference>
<evidence type="ECO:0000313" key="4">
    <source>
        <dbReference type="EMBL" id="GJJ14669.1"/>
    </source>
</evidence>
<evidence type="ECO:0000313" key="5">
    <source>
        <dbReference type="Proteomes" id="UP001050691"/>
    </source>
</evidence>
<feature type="compositionally biased region" description="Basic and acidic residues" evidence="2">
    <location>
        <begin position="811"/>
        <end position="822"/>
    </location>
</feature>
<feature type="region of interest" description="Disordered" evidence="2">
    <location>
        <begin position="757"/>
        <end position="793"/>
    </location>
</feature>
<feature type="domain" description="BAG" evidence="3">
    <location>
        <begin position="363"/>
        <end position="406"/>
    </location>
</feature>
<dbReference type="Gene3D" id="1.20.58.120">
    <property type="entry name" value="BAG domain"/>
    <property type="match status" value="1"/>
</dbReference>
<dbReference type="AlphaFoldDB" id="A0AAV5AJ48"/>
<name>A0AAV5AJ48_9AGAM</name>
<feature type="coiled-coil region" evidence="1">
    <location>
        <begin position="134"/>
        <end position="165"/>
    </location>
</feature>
<protein>
    <recommendedName>
        <fullName evidence="3">BAG domain-containing protein</fullName>
    </recommendedName>
</protein>
<feature type="compositionally biased region" description="Polar residues" evidence="2">
    <location>
        <begin position="678"/>
        <end position="691"/>
    </location>
</feature>
<evidence type="ECO:0000259" key="3">
    <source>
        <dbReference type="Pfam" id="PF02179"/>
    </source>
</evidence>
<feature type="region of interest" description="Disordered" evidence="2">
    <location>
        <begin position="805"/>
        <end position="830"/>
    </location>
</feature>
<dbReference type="SUPFAM" id="SSF63491">
    <property type="entry name" value="BAG domain"/>
    <property type="match status" value="1"/>
</dbReference>
<organism evidence="4 5">
    <name type="scientific">Clathrus columnatus</name>
    <dbReference type="NCBI Taxonomy" id="1419009"/>
    <lineage>
        <taxon>Eukaryota</taxon>
        <taxon>Fungi</taxon>
        <taxon>Dikarya</taxon>
        <taxon>Basidiomycota</taxon>
        <taxon>Agaricomycotina</taxon>
        <taxon>Agaricomycetes</taxon>
        <taxon>Phallomycetidae</taxon>
        <taxon>Phallales</taxon>
        <taxon>Clathraceae</taxon>
        <taxon>Clathrus</taxon>
    </lineage>
</organism>
<dbReference type="EMBL" id="BPWL01000010">
    <property type="protein sequence ID" value="GJJ14669.1"/>
    <property type="molecule type" value="Genomic_DNA"/>
</dbReference>
<dbReference type="GO" id="GO:0051087">
    <property type="term" value="F:protein-folding chaperone binding"/>
    <property type="evidence" value="ECO:0007669"/>
    <property type="project" value="InterPro"/>
</dbReference>
<comment type="caution">
    <text evidence="4">The sequence shown here is derived from an EMBL/GenBank/DDBJ whole genome shotgun (WGS) entry which is preliminary data.</text>
</comment>
<feature type="region of interest" description="Disordered" evidence="2">
    <location>
        <begin position="678"/>
        <end position="721"/>
    </location>
</feature>
<dbReference type="Proteomes" id="UP001050691">
    <property type="component" value="Unassembled WGS sequence"/>
</dbReference>
<sequence length="830" mass="91684">MFTVYSASSHPIYGPEVLSAMPNRTSFYHESYLKNLIEAQLSRERYLEEQRALAAWRAQQETLRQQEYYRRQVLDALQSELNRRRPSQYYVLAPVDYAPVRKPTSSFSQQERNVLTSLLGYDVNYETDYEASRRHKAEQARSEYLRRLEQQRNEKEERARIGHAKQLANIERIQKALNETPVNCNGYSSKATPVGETAAKARKVDDSDQIRKAAIHNARAWLIEKLQQAFANEFGPEVANPSTTTQEASEAVPLSVPETSEIVTSPPFSTVSPLNFSDGPKQNTEGAKLRRRREIAARAIQKRWRSHFAEVAAAKDALHTIDTLRSRFQFLQSSFIPPEQLQFREDSGKPTLLFSSANSTVNTYTHELEKLLSLADGVPSAGNEEVRSARKAFVKLIEEALENLDTLIRDVWNRQKLVSSEIVSIPISDSENTPIKSTVNATSPSENTSIDIVPLTTVPAGSIDSKVGDATSITRSSTLGQDAATMTTSLGEVNLANVSEGDIATRSHVLVDISPSLNTPISNSEATRLPEENEVAISGSDVQFRQFLNSSDALDFHPNSITIMAEIDSTEHDVSLSIREDNDVSTHNTELDYTEAQPNDVPVTPVFNGPDPAEEVAAGNVKIEYKEDADVDTLNPIKGNGDFLSACNLGFAGINNPYPQANVHADTSLALTDSFDTLSGRRQPSEASNPIANAGEDRGVLPESTFPDYERKPKPEATETLSQVLEPDSKSALDMVQSTRAESSSALLPYVVDNVDTNNENEDSTSSNPPFISPTSNTDDNFDIVYPDSPSTTQSIDDFLGAQQEIGKTPLRVEEREAKGGTDSDEFELL</sequence>
<feature type="compositionally biased region" description="Low complexity" evidence="2">
    <location>
        <begin position="757"/>
        <end position="770"/>
    </location>
</feature>
<reference evidence="4" key="1">
    <citation type="submission" date="2021-10" db="EMBL/GenBank/DDBJ databases">
        <title>De novo Genome Assembly of Clathrus columnatus (Basidiomycota, Fungi) Using Illumina and Nanopore Sequence Data.</title>
        <authorList>
            <person name="Ogiso-Tanaka E."/>
            <person name="Itagaki H."/>
            <person name="Hosoya T."/>
            <person name="Hosaka K."/>
        </authorList>
    </citation>
    <scope>NUCLEOTIDE SEQUENCE</scope>
    <source>
        <strain evidence="4">MO-923</strain>
    </source>
</reference>
<proteinExistence type="predicted"/>